<dbReference type="Pfam" id="PF01300">
    <property type="entry name" value="Sua5_yciO_yrdC"/>
    <property type="match status" value="1"/>
</dbReference>
<name>A0A9D4TUN2_CHLVU</name>
<evidence type="ECO:0000313" key="4">
    <source>
        <dbReference type="Proteomes" id="UP001055712"/>
    </source>
</evidence>
<gene>
    <name evidence="3" type="ORF">D9Q98_001601</name>
</gene>
<dbReference type="InterPro" id="IPR006070">
    <property type="entry name" value="Sua5-like_dom"/>
</dbReference>
<dbReference type="PANTHER" id="PTHR42828">
    <property type="entry name" value="DHBP SYNTHASE RIBB-LIKE ALPHA/BETA DOMAIN-CONTAINING PROTEIN"/>
    <property type="match status" value="1"/>
</dbReference>
<dbReference type="SUPFAM" id="SSF55821">
    <property type="entry name" value="YrdC/RibB"/>
    <property type="match status" value="1"/>
</dbReference>
<dbReference type="PANTHER" id="PTHR42828:SF3">
    <property type="entry name" value="THREONYLCARBAMOYL-AMP SYNTHASE"/>
    <property type="match status" value="1"/>
</dbReference>
<dbReference type="EMBL" id="SIDB01000002">
    <property type="protein sequence ID" value="KAI3435536.1"/>
    <property type="molecule type" value="Genomic_DNA"/>
</dbReference>
<dbReference type="OrthoDB" id="3648309at2759"/>
<comment type="caution">
    <text evidence="3">The sequence shown here is derived from an EMBL/GenBank/DDBJ whole genome shotgun (WGS) entry which is preliminary data.</text>
</comment>
<dbReference type="Proteomes" id="UP001055712">
    <property type="component" value="Unassembled WGS sequence"/>
</dbReference>
<sequence length="287" mass="30768">MTVAVAALRVVLPPLKGVRAHRSPPAQCAASCYTKLSIASFSSTPRAPQRLPVAAAAAKAVDRTRPRQQLVQVEPDGSDAWRLDPVVDALKEGAVGIIPTDSNLAFVCDLGSRSAVEKLLSIKRVRGSQRMSILCRSLQDVDTYTQGWPASRAPGQPDLFKLVKRVLPGPYTFILLAGKELPKALTNVDKGKSKKRHEVGVRLPDDPVAQAILQQLDRPLLCSTAAMDDEGSMAPDAAVLFDRYRPAGLDFVVDAGPRRADASSVIDCTGPEPVVVRQGKGDTSFLD</sequence>
<organism evidence="3 4">
    <name type="scientific">Chlorella vulgaris</name>
    <name type="common">Green alga</name>
    <dbReference type="NCBI Taxonomy" id="3077"/>
    <lineage>
        <taxon>Eukaryota</taxon>
        <taxon>Viridiplantae</taxon>
        <taxon>Chlorophyta</taxon>
        <taxon>core chlorophytes</taxon>
        <taxon>Trebouxiophyceae</taxon>
        <taxon>Chlorellales</taxon>
        <taxon>Chlorellaceae</taxon>
        <taxon>Chlorella clade</taxon>
        <taxon>Chlorella</taxon>
    </lineage>
</organism>
<protein>
    <recommendedName>
        <fullName evidence="1">Threonylcarbamoyl-AMP synthase</fullName>
    </recommendedName>
</protein>
<dbReference type="InterPro" id="IPR017945">
    <property type="entry name" value="DHBP_synth_RibB-like_a/b_dom"/>
</dbReference>
<dbReference type="AlphaFoldDB" id="A0A9D4TUN2"/>
<dbReference type="Gene3D" id="3.90.870.10">
    <property type="entry name" value="DHBP synthase"/>
    <property type="match status" value="1"/>
</dbReference>
<accession>A0A9D4TUN2</accession>
<reference evidence="3" key="2">
    <citation type="submission" date="2020-11" db="EMBL/GenBank/DDBJ databases">
        <authorList>
            <person name="Cecchin M."/>
            <person name="Marcolungo L."/>
            <person name="Rossato M."/>
            <person name="Girolomoni L."/>
            <person name="Cosentino E."/>
            <person name="Cuine S."/>
            <person name="Li-Beisson Y."/>
            <person name="Delledonne M."/>
            <person name="Ballottari M."/>
        </authorList>
    </citation>
    <scope>NUCLEOTIDE SEQUENCE</scope>
    <source>
        <strain evidence="3">211/11P</strain>
        <tissue evidence="3">Whole cell</tissue>
    </source>
</reference>
<keyword evidence="4" id="KW-1185">Reference proteome</keyword>
<evidence type="ECO:0000259" key="2">
    <source>
        <dbReference type="PROSITE" id="PS51163"/>
    </source>
</evidence>
<evidence type="ECO:0000313" key="3">
    <source>
        <dbReference type="EMBL" id="KAI3435536.1"/>
    </source>
</evidence>
<feature type="domain" description="YrdC-like" evidence="2">
    <location>
        <begin position="80"/>
        <end position="281"/>
    </location>
</feature>
<reference evidence="3" key="1">
    <citation type="journal article" date="2019" name="Plant J.">
        <title>Chlorella vulgaris genome assembly and annotation reveals the molecular basis for metabolic acclimation to high light conditions.</title>
        <authorList>
            <person name="Cecchin M."/>
            <person name="Marcolungo L."/>
            <person name="Rossato M."/>
            <person name="Girolomoni L."/>
            <person name="Cosentino E."/>
            <person name="Cuine S."/>
            <person name="Li-Beisson Y."/>
            <person name="Delledonne M."/>
            <person name="Ballottari M."/>
        </authorList>
    </citation>
    <scope>NUCLEOTIDE SEQUENCE</scope>
    <source>
        <strain evidence="3">211/11P</strain>
    </source>
</reference>
<dbReference type="GO" id="GO:0003725">
    <property type="term" value="F:double-stranded RNA binding"/>
    <property type="evidence" value="ECO:0007669"/>
    <property type="project" value="InterPro"/>
</dbReference>
<evidence type="ECO:0000256" key="1">
    <source>
        <dbReference type="ARBA" id="ARBA00015492"/>
    </source>
</evidence>
<dbReference type="PROSITE" id="PS51163">
    <property type="entry name" value="YRDC"/>
    <property type="match status" value="1"/>
</dbReference>
<proteinExistence type="predicted"/>
<dbReference type="InterPro" id="IPR052532">
    <property type="entry name" value="SUA5_domain"/>
</dbReference>